<evidence type="ECO:0000256" key="11">
    <source>
        <dbReference type="ARBA" id="ARBA00023284"/>
    </source>
</evidence>
<keyword evidence="4 12" id="KW-0812">Transmembrane</keyword>
<proteinExistence type="inferred from homology"/>
<comment type="similarity">
    <text evidence="2">Belongs to the DsbB family. BdbC subfamily.</text>
</comment>
<keyword evidence="8 12" id="KW-0472">Membrane</keyword>
<keyword evidence="10" id="KW-0143">Chaperone</keyword>
<dbReference type="PIRSF" id="PIRSF036659">
    <property type="entry name" value="BdbC"/>
    <property type="match status" value="1"/>
</dbReference>
<evidence type="ECO:0000256" key="5">
    <source>
        <dbReference type="ARBA" id="ARBA00022982"/>
    </source>
</evidence>
<comment type="subcellular location">
    <subcellularLocation>
        <location evidence="1">Membrane</location>
        <topology evidence="1">Multi-pass membrane protein</topology>
    </subcellularLocation>
</comment>
<keyword evidence="9" id="KW-1015">Disulfide bond</keyword>
<keyword evidence="5" id="KW-0249">Electron transport</keyword>
<dbReference type="PANTHER" id="PTHR43469:SF1">
    <property type="entry name" value="SPBETA PROPHAGE-DERIVED DISULFIDE BOND FORMATION PROTEIN B"/>
    <property type="match status" value="1"/>
</dbReference>
<evidence type="ECO:0000256" key="10">
    <source>
        <dbReference type="ARBA" id="ARBA00023186"/>
    </source>
</evidence>
<evidence type="ECO:0000256" key="2">
    <source>
        <dbReference type="ARBA" id="ARBA00007602"/>
    </source>
</evidence>
<keyword evidence="6 12" id="KW-1133">Transmembrane helix</keyword>
<evidence type="ECO:0000256" key="12">
    <source>
        <dbReference type="SAM" id="Phobius"/>
    </source>
</evidence>
<dbReference type="HAMAP" id="MF_00287">
    <property type="entry name" value="BdbC"/>
    <property type="match status" value="1"/>
</dbReference>
<keyword evidence="11" id="KW-0676">Redox-active center</keyword>
<dbReference type="Gene3D" id="1.20.1550.10">
    <property type="entry name" value="DsbB-like"/>
    <property type="match status" value="1"/>
</dbReference>
<feature type="transmembrane region" description="Helical" evidence="12">
    <location>
        <begin position="39"/>
        <end position="57"/>
    </location>
</feature>
<dbReference type="Proteomes" id="UP001303532">
    <property type="component" value="Chromosome"/>
</dbReference>
<dbReference type="NCBIfam" id="NF002849">
    <property type="entry name" value="PRK03113.1"/>
    <property type="match status" value="1"/>
</dbReference>
<dbReference type="InterPro" id="IPR023380">
    <property type="entry name" value="DsbB-like_sf"/>
</dbReference>
<accession>A0ABZ0KTJ0</accession>
<sequence>MNKRLENLLLVIWTVALVATLGSLYYSEVKGFIPCLYCWYQRILMYPLVLIAGIALIQKNGRIALTTAAFSLIGVCLSAYHYAIQKLSFFQDRAGTCGDVPCTAQYVNYLGFITIPFMAFVAFAVIFIASVIMLKQLKETK</sequence>
<evidence type="ECO:0000256" key="7">
    <source>
        <dbReference type="ARBA" id="ARBA00023002"/>
    </source>
</evidence>
<name>A0ABZ0KTJ0_9BACL</name>
<evidence type="ECO:0000256" key="4">
    <source>
        <dbReference type="ARBA" id="ARBA00022692"/>
    </source>
</evidence>
<dbReference type="SUPFAM" id="SSF158442">
    <property type="entry name" value="DsbB-like"/>
    <property type="match status" value="1"/>
</dbReference>
<evidence type="ECO:0000313" key="13">
    <source>
        <dbReference type="EMBL" id="WOV83535.1"/>
    </source>
</evidence>
<keyword evidence="7" id="KW-0560">Oxidoreductase</keyword>
<dbReference type="InterPro" id="IPR003752">
    <property type="entry name" value="DiS_bond_form_DsbB/BdbC"/>
</dbReference>
<evidence type="ECO:0000256" key="8">
    <source>
        <dbReference type="ARBA" id="ARBA00023136"/>
    </source>
</evidence>
<feature type="transmembrane region" description="Helical" evidence="12">
    <location>
        <begin position="64"/>
        <end position="83"/>
    </location>
</feature>
<reference evidence="13 14" key="1">
    <citation type="submission" date="2023-01" db="EMBL/GenBank/DDBJ databases">
        <title>Sporosarcina sp. nov., isolated from Korean tranditional fermented seafood 'Jeotgal'.</title>
        <authorList>
            <person name="Yang A.-I."/>
        </authorList>
    </citation>
    <scope>NUCLEOTIDE SEQUENCE [LARGE SCALE GENOMIC DNA]</scope>
    <source>
        <strain evidence="13 14">B2O-1</strain>
    </source>
</reference>
<evidence type="ECO:0000256" key="1">
    <source>
        <dbReference type="ARBA" id="ARBA00004141"/>
    </source>
</evidence>
<dbReference type="InterPro" id="IPR012187">
    <property type="entry name" value="Disulphide_bond_form_BdbC"/>
</dbReference>
<keyword evidence="14" id="KW-1185">Reference proteome</keyword>
<evidence type="ECO:0000256" key="3">
    <source>
        <dbReference type="ARBA" id="ARBA00022448"/>
    </source>
</evidence>
<feature type="transmembrane region" description="Helical" evidence="12">
    <location>
        <begin position="7"/>
        <end position="27"/>
    </location>
</feature>
<evidence type="ECO:0000256" key="6">
    <source>
        <dbReference type="ARBA" id="ARBA00022989"/>
    </source>
</evidence>
<dbReference type="Pfam" id="PF02600">
    <property type="entry name" value="DsbB"/>
    <property type="match status" value="1"/>
</dbReference>
<organism evidence="13 14">
    <name type="scientific">Sporosarcina jeotgali</name>
    <dbReference type="NCBI Taxonomy" id="3020056"/>
    <lineage>
        <taxon>Bacteria</taxon>
        <taxon>Bacillati</taxon>
        <taxon>Bacillota</taxon>
        <taxon>Bacilli</taxon>
        <taxon>Bacillales</taxon>
        <taxon>Caryophanaceae</taxon>
        <taxon>Sporosarcina</taxon>
    </lineage>
</organism>
<dbReference type="RefSeq" id="WP_323691229.1">
    <property type="nucleotide sequence ID" value="NZ_CP116341.1"/>
</dbReference>
<dbReference type="PANTHER" id="PTHR43469">
    <property type="entry name" value="DISULFIDE FORMATION PROTEIN-RELATED"/>
    <property type="match status" value="1"/>
</dbReference>
<dbReference type="EMBL" id="CP116341">
    <property type="protein sequence ID" value="WOV83535.1"/>
    <property type="molecule type" value="Genomic_DNA"/>
</dbReference>
<feature type="transmembrane region" description="Helical" evidence="12">
    <location>
        <begin position="109"/>
        <end position="134"/>
    </location>
</feature>
<protein>
    <submittedName>
        <fullName evidence="13">Disulfide oxidoreductase</fullName>
    </submittedName>
</protein>
<evidence type="ECO:0000256" key="9">
    <source>
        <dbReference type="ARBA" id="ARBA00023157"/>
    </source>
</evidence>
<keyword evidence="3" id="KW-0813">Transport</keyword>
<gene>
    <name evidence="13" type="ORF">PGH26_11565</name>
</gene>
<evidence type="ECO:0000313" key="14">
    <source>
        <dbReference type="Proteomes" id="UP001303532"/>
    </source>
</evidence>